<name>A0A4P9YZZ6_9FUNG</name>
<gene>
    <name evidence="2" type="ORF">SYNPS1DRAFT_28508</name>
</gene>
<dbReference type="AlphaFoldDB" id="A0A4P9YZZ6"/>
<proteinExistence type="predicted"/>
<dbReference type="Proteomes" id="UP000278143">
    <property type="component" value="Unassembled WGS sequence"/>
</dbReference>
<dbReference type="PROSITE" id="PS50181">
    <property type="entry name" value="FBOX"/>
    <property type="match status" value="1"/>
</dbReference>
<accession>A0A4P9YZZ6</accession>
<organism evidence="2 3">
    <name type="scientific">Syncephalis pseudoplumigaleata</name>
    <dbReference type="NCBI Taxonomy" id="1712513"/>
    <lineage>
        <taxon>Eukaryota</taxon>
        <taxon>Fungi</taxon>
        <taxon>Fungi incertae sedis</taxon>
        <taxon>Zoopagomycota</taxon>
        <taxon>Zoopagomycotina</taxon>
        <taxon>Zoopagomycetes</taxon>
        <taxon>Zoopagales</taxon>
        <taxon>Piptocephalidaceae</taxon>
        <taxon>Syncephalis</taxon>
    </lineage>
</organism>
<evidence type="ECO:0000313" key="2">
    <source>
        <dbReference type="EMBL" id="RKP25773.1"/>
    </source>
</evidence>
<evidence type="ECO:0000259" key="1">
    <source>
        <dbReference type="PROSITE" id="PS50181"/>
    </source>
</evidence>
<feature type="non-terminal residue" evidence="2">
    <location>
        <position position="461"/>
    </location>
</feature>
<dbReference type="EMBL" id="KZ989623">
    <property type="protein sequence ID" value="RKP25773.1"/>
    <property type="molecule type" value="Genomic_DNA"/>
</dbReference>
<dbReference type="InterPro" id="IPR001810">
    <property type="entry name" value="F-box_dom"/>
</dbReference>
<keyword evidence="3" id="KW-1185">Reference proteome</keyword>
<feature type="domain" description="F-box" evidence="1">
    <location>
        <begin position="5"/>
        <end position="52"/>
    </location>
</feature>
<protein>
    <recommendedName>
        <fullName evidence="1">F-box domain-containing protein</fullName>
    </recommendedName>
</protein>
<dbReference type="OrthoDB" id="5594294at2759"/>
<reference evidence="3" key="1">
    <citation type="journal article" date="2018" name="Nat. Microbiol.">
        <title>Leveraging single-cell genomics to expand the fungal tree of life.</title>
        <authorList>
            <person name="Ahrendt S.R."/>
            <person name="Quandt C.A."/>
            <person name="Ciobanu D."/>
            <person name="Clum A."/>
            <person name="Salamov A."/>
            <person name="Andreopoulos B."/>
            <person name="Cheng J.F."/>
            <person name="Woyke T."/>
            <person name="Pelin A."/>
            <person name="Henrissat B."/>
            <person name="Reynolds N.K."/>
            <person name="Benny G.L."/>
            <person name="Smith M.E."/>
            <person name="James T.Y."/>
            <person name="Grigoriev I.V."/>
        </authorList>
    </citation>
    <scope>NUCLEOTIDE SEQUENCE [LARGE SCALE GENOMIC DNA]</scope>
    <source>
        <strain evidence="3">Benny S71-1</strain>
    </source>
</reference>
<sequence length="461" mass="52122">MACQRPNICRLPALVLRQLFAFLDDDSLLMLLSSCHHLLAAVDEDDDEWQDWFKKRFGEDSGTIQWMQWHDRALALASSIEEEVGAAHSSASDNCWIRRCIGRLCLEKNWRNGADSVTEYDVSETAFLSAPEAPKLHIMSSNLWGTLVITNKKHTYYISHQPPHEPLFVAALIGSFLETSYDEITSTSNERYIVMFVSSKDANANVTKQHIVYWRLDNLELIRPYHNLTVVSSTARINDLAGDWLLLQDTPLASKACSAYIVNLTHPIPIVVKTEACWNTYTITETTKDICTIYAGSLAQGPEYGSIIYSWHMLRASLIDVRQFTAQKPISIPLRISKQGEYHSRLLSPNVIMVWHVPSHGADEEEERAYSSYSNRSSPYHARHASRFTALSNSFFVHDVNTNTLHYSGTFSGHTPVVSFHKQRIIMLNGLTLKLIDLSTKQTLFESTIASGLIHVGFVLD</sequence>
<dbReference type="InterPro" id="IPR036047">
    <property type="entry name" value="F-box-like_dom_sf"/>
</dbReference>
<dbReference type="SUPFAM" id="SSF81383">
    <property type="entry name" value="F-box domain"/>
    <property type="match status" value="1"/>
</dbReference>
<evidence type="ECO:0000313" key="3">
    <source>
        <dbReference type="Proteomes" id="UP000278143"/>
    </source>
</evidence>